<keyword evidence="2" id="KW-1185">Reference proteome</keyword>
<evidence type="ECO:0000313" key="1">
    <source>
        <dbReference type="EMBL" id="KAF7267265.1"/>
    </source>
</evidence>
<reference evidence="1" key="1">
    <citation type="submission" date="2020-08" db="EMBL/GenBank/DDBJ databases">
        <title>Genome sequencing and assembly of the red palm weevil Rhynchophorus ferrugineus.</title>
        <authorList>
            <person name="Dias G.B."/>
            <person name="Bergman C.M."/>
            <person name="Manee M."/>
        </authorList>
    </citation>
    <scope>NUCLEOTIDE SEQUENCE</scope>
    <source>
        <strain evidence="1">AA-2017</strain>
        <tissue evidence="1">Whole larva</tissue>
    </source>
</reference>
<evidence type="ECO:0000313" key="2">
    <source>
        <dbReference type="Proteomes" id="UP000625711"/>
    </source>
</evidence>
<dbReference type="EMBL" id="JAACXV010014440">
    <property type="protein sequence ID" value="KAF7267265.1"/>
    <property type="molecule type" value="Genomic_DNA"/>
</dbReference>
<gene>
    <name evidence="1" type="ORF">GWI33_019498</name>
</gene>
<name>A0A834HY81_RHYFE</name>
<dbReference type="AlphaFoldDB" id="A0A834HY81"/>
<protein>
    <submittedName>
        <fullName evidence="1">Uncharacterized protein</fullName>
    </submittedName>
</protein>
<dbReference type="Proteomes" id="UP000625711">
    <property type="component" value="Unassembled WGS sequence"/>
</dbReference>
<sequence>MLCQVSYKTSFILAARQCVANESSQVEIANKELENPPLSPANDFFFYCRALWYESARYNEEGPPLYGSKRRNFYENVS</sequence>
<accession>A0A834HY81</accession>
<comment type="caution">
    <text evidence="1">The sequence shown here is derived from an EMBL/GenBank/DDBJ whole genome shotgun (WGS) entry which is preliminary data.</text>
</comment>
<proteinExistence type="predicted"/>
<organism evidence="1 2">
    <name type="scientific">Rhynchophorus ferrugineus</name>
    <name type="common">Red palm weevil</name>
    <name type="synonym">Curculio ferrugineus</name>
    <dbReference type="NCBI Taxonomy" id="354439"/>
    <lineage>
        <taxon>Eukaryota</taxon>
        <taxon>Metazoa</taxon>
        <taxon>Ecdysozoa</taxon>
        <taxon>Arthropoda</taxon>
        <taxon>Hexapoda</taxon>
        <taxon>Insecta</taxon>
        <taxon>Pterygota</taxon>
        <taxon>Neoptera</taxon>
        <taxon>Endopterygota</taxon>
        <taxon>Coleoptera</taxon>
        <taxon>Polyphaga</taxon>
        <taxon>Cucujiformia</taxon>
        <taxon>Curculionidae</taxon>
        <taxon>Dryophthorinae</taxon>
        <taxon>Rhynchophorus</taxon>
    </lineage>
</organism>